<name>A0A7J0GRI7_9ERIC</name>
<accession>A0A7J0GRI7</accession>
<proteinExistence type="predicted"/>
<gene>
    <name evidence="2" type="ORF">Acr_23g0018110</name>
</gene>
<dbReference type="EMBL" id="BJWL01000023">
    <property type="protein sequence ID" value="GFZ13426.1"/>
    <property type="molecule type" value="Genomic_DNA"/>
</dbReference>
<keyword evidence="2" id="KW-0808">Transferase</keyword>
<dbReference type="OrthoDB" id="10471158at2759"/>
<evidence type="ECO:0000313" key="2">
    <source>
        <dbReference type="EMBL" id="GFZ13426.1"/>
    </source>
</evidence>
<evidence type="ECO:0000313" key="3">
    <source>
        <dbReference type="Proteomes" id="UP000585474"/>
    </source>
</evidence>
<evidence type="ECO:0000256" key="1">
    <source>
        <dbReference type="SAM" id="MobiDB-lite"/>
    </source>
</evidence>
<feature type="compositionally biased region" description="Low complexity" evidence="1">
    <location>
        <begin position="52"/>
        <end position="64"/>
    </location>
</feature>
<dbReference type="AlphaFoldDB" id="A0A7J0GRI7"/>
<dbReference type="GO" id="GO:0016740">
    <property type="term" value="F:transferase activity"/>
    <property type="evidence" value="ECO:0007669"/>
    <property type="project" value="UniProtKB-KW"/>
</dbReference>
<dbReference type="Proteomes" id="UP000585474">
    <property type="component" value="Unassembled WGS sequence"/>
</dbReference>
<organism evidence="2 3">
    <name type="scientific">Actinidia rufa</name>
    <dbReference type="NCBI Taxonomy" id="165716"/>
    <lineage>
        <taxon>Eukaryota</taxon>
        <taxon>Viridiplantae</taxon>
        <taxon>Streptophyta</taxon>
        <taxon>Embryophyta</taxon>
        <taxon>Tracheophyta</taxon>
        <taxon>Spermatophyta</taxon>
        <taxon>Magnoliopsida</taxon>
        <taxon>eudicotyledons</taxon>
        <taxon>Gunneridae</taxon>
        <taxon>Pentapetalae</taxon>
        <taxon>asterids</taxon>
        <taxon>Ericales</taxon>
        <taxon>Actinidiaceae</taxon>
        <taxon>Actinidia</taxon>
    </lineage>
</organism>
<comment type="caution">
    <text evidence="2">The sequence shown here is derived from an EMBL/GenBank/DDBJ whole genome shotgun (WGS) entry which is preliminary data.</text>
</comment>
<feature type="region of interest" description="Disordered" evidence="1">
    <location>
        <begin position="43"/>
        <end position="64"/>
    </location>
</feature>
<protein>
    <submittedName>
        <fullName evidence="2">UDP-Glycosyltransferase superfamily protein</fullName>
    </submittedName>
</protein>
<sequence length="183" mass="20377">MAVMHEEIEVMQHHQTPVRHCPKRSYWNIPPIPEADHPRQEIVMNDDGVGGSSRSSSRSNGSSSLVITASTKPWKLAALPISDEITLGTVANRMFAGLGSEPMKSSHSSVTANVMARCEYLAEVHHRVDVAPPGIGHGHHVASDGWFHVYRLHFSESIMKYWNGIDVKKKIQDVEETEQSRGF</sequence>
<reference evidence="2 3" key="1">
    <citation type="submission" date="2019-07" db="EMBL/GenBank/DDBJ databases">
        <title>De Novo Assembly of kiwifruit Actinidia rufa.</title>
        <authorList>
            <person name="Sugita-Konishi S."/>
            <person name="Sato K."/>
            <person name="Mori E."/>
            <person name="Abe Y."/>
            <person name="Kisaki G."/>
            <person name="Hamano K."/>
            <person name="Suezawa K."/>
            <person name="Otani M."/>
            <person name="Fukuda T."/>
            <person name="Manabe T."/>
            <person name="Gomi K."/>
            <person name="Tabuchi M."/>
            <person name="Akimitsu K."/>
            <person name="Kataoka I."/>
        </authorList>
    </citation>
    <scope>NUCLEOTIDE SEQUENCE [LARGE SCALE GENOMIC DNA]</scope>
    <source>
        <strain evidence="3">cv. Fuchu</strain>
    </source>
</reference>
<keyword evidence="3" id="KW-1185">Reference proteome</keyword>